<dbReference type="InterPro" id="IPR007518">
    <property type="entry name" value="MINDY"/>
</dbReference>
<dbReference type="InterPro" id="IPR033979">
    <property type="entry name" value="MINDY_domain"/>
</dbReference>
<reference evidence="3" key="1">
    <citation type="journal article" date="2021" name="Open Biol.">
        <title>Shared evolutionary footprints suggest mitochondrial oxidative damage underlies multiple complex I losses in fungi.</title>
        <authorList>
            <person name="Schikora-Tamarit M.A."/>
            <person name="Marcet-Houben M."/>
            <person name="Nosek J."/>
            <person name="Gabaldon T."/>
        </authorList>
    </citation>
    <scope>NUCLEOTIDE SEQUENCE</scope>
    <source>
        <strain evidence="3">CBS6075</strain>
    </source>
</reference>
<evidence type="ECO:0000313" key="4">
    <source>
        <dbReference type="Proteomes" id="UP000769157"/>
    </source>
</evidence>
<dbReference type="GeneID" id="70235328"/>
<evidence type="ECO:0000256" key="1">
    <source>
        <dbReference type="SAM" id="SignalP"/>
    </source>
</evidence>
<gene>
    <name evidence="3" type="ORF">OGAPHI_003361</name>
</gene>
<protein>
    <recommendedName>
        <fullName evidence="2">MINDY deubiquitinase domain-containing protein</fullName>
    </recommendedName>
</protein>
<dbReference type="AlphaFoldDB" id="A0A9P8P883"/>
<dbReference type="GO" id="GO:0016807">
    <property type="term" value="F:cysteine-type carboxypeptidase activity"/>
    <property type="evidence" value="ECO:0007669"/>
    <property type="project" value="TreeGrafter"/>
</dbReference>
<feature type="chain" id="PRO_5040197131" description="MINDY deubiquitinase domain-containing protein" evidence="1">
    <location>
        <begin position="19"/>
        <end position="508"/>
    </location>
</feature>
<reference evidence="3" key="2">
    <citation type="submission" date="2021-01" db="EMBL/GenBank/DDBJ databases">
        <authorList>
            <person name="Schikora-Tamarit M.A."/>
        </authorList>
    </citation>
    <scope>NUCLEOTIDE SEQUENCE</scope>
    <source>
        <strain evidence="3">CBS6075</strain>
    </source>
</reference>
<comment type="caution">
    <text evidence="3">The sequence shown here is derived from an EMBL/GenBank/DDBJ whole genome shotgun (WGS) entry which is preliminary data.</text>
</comment>
<dbReference type="Proteomes" id="UP000769157">
    <property type="component" value="Unassembled WGS sequence"/>
</dbReference>
<accession>A0A9P8P883</accession>
<evidence type="ECO:0000259" key="2">
    <source>
        <dbReference type="Pfam" id="PF04424"/>
    </source>
</evidence>
<dbReference type="GO" id="GO:0005829">
    <property type="term" value="C:cytosol"/>
    <property type="evidence" value="ECO:0007669"/>
    <property type="project" value="TreeGrafter"/>
</dbReference>
<dbReference type="PANTHER" id="PTHR18063">
    <property type="entry name" value="NF-E2 INDUCIBLE PROTEIN"/>
    <property type="match status" value="1"/>
</dbReference>
<dbReference type="GO" id="GO:1990380">
    <property type="term" value="F:K48-linked deubiquitinase activity"/>
    <property type="evidence" value="ECO:0007669"/>
    <property type="project" value="InterPro"/>
</dbReference>
<proteinExistence type="predicted"/>
<keyword evidence="1" id="KW-0732">Signal</keyword>
<dbReference type="GO" id="GO:0071108">
    <property type="term" value="P:protein K48-linked deubiquitination"/>
    <property type="evidence" value="ECO:0007669"/>
    <property type="project" value="TreeGrafter"/>
</dbReference>
<dbReference type="EMBL" id="JAEUBE010000199">
    <property type="protein sequence ID" value="KAH3666911.1"/>
    <property type="molecule type" value="Genomic_DNA"/>
</dbReference>
<evidence type="ECO:0000313" key="3">
    <source>
        <dbReference type="EMBL" id="KAH3666911.1"/>
    </source>
</evidence>
<dbReference type="GO" id="GO:0004843">
    <property type="term" value="F:cysteine-type deubiquitinase activity"/>
    <property type="evidence" value="ECO:0007669"/>
    <property type="project" value="InterPro"/>
</dbReference>
<feature type="domain" description="MINDY deubiquitinase" evidence="2">
    <location>
        <begin position="134"/>
        <end position="434"/>
    </location>
</feature>
<dbReference type="GO" id="GO:0071944">
    <property type="term" value="C:cell periphery"/>
    <property type="evidence" value="ECO:0007669"/>
    <property type="project" value="TreeGrafter"/>
</dbReference>
<dbReference type="PANTHER" id="PTHR18063:SF6">
    <property type="entry name" value="UBIQUITIN CARBOXYL-TERMINAL HYDROLASE"/>
    <property type="match status" value="1"/>
</dbReference>
<feature type="signal peptide" evidence="1">
    <location>
        <begin position="1"/>
        <end position="18"/>
    </location>
</feature>
<dbReference type="OrthoDB" id="10261212at2759"/>
<keyword evidence="4" id="KW-1185">Reference proteome</keyword>
<dbReference type="RefSeq" id="XP_046061867.1">
    <property type="nucleotide sequence ID" value="XM_046204329.1"/>
</dbReference>
<name>A0A9P8P883_9ASCO</name>
<dbReference type="Pfam" id="PF04424">
    <property type="entry name" value="MINDY_DUB"/>
    <property type="match status" value="1"/>
</dbReference>
<organism evidence="3 4">
    <name type="scientific">Ogataea philodendri</name>
    <dbReference type="NCBI Taxonomy" id="1378263"/>
    <lineage>
        <taxon>Eukaryota</taxon>
        <taxon>Fungi</taxon>
        <taxon>Dikarya</taxon>
        <taxon>Ascomycota</taxon>
        <taxon>Saccharomycotina</taxon>
        <taxon>Pichiomycetes</taxon>
        <taxon>Pichiales</taxon>
        <taxon>Pichiaceae</taxon>
        <taxon>Ogataea</taxon>
    </lineage>
</organism>
<sequence length="508" mass="56504">MLTVAGMLLSKWILFTSSNAPMTFLSFRNVAASRFNRYELMFWSVKPVSVKCLPGVCVGRESLGLDLLQSVDARLVHCFGGSEGKQHVVEVDVELKRRDRATCATSSKHGCAPQKNILPPNKVDLFLFAMEDLTFHTKTINWRDWLGEYHMNNVLLQNKNGPCFIISLVNSLVLASELSNDEWSTVGKARSSPSKTQAKTVPASDLSSLKKLLVSRKVGLASLLNELTHLMLALNETKQDPVDIGEILNVLPHLGTGLNVNPVFTNPVVGDFGPHTHSILQLLHLFQLKVVHGFLVEAGATEFDTFDKYQDFLISVLDRFSATPLDTMGADEILALDVGPDDRATLAKYVEYRQFLADNSTQLTAYGLETLKSDATVVPNNGVVILFRNDHFTTLYKQEDKLYLLANDEGYGGDIVWEELNTVTGQHDELLNGFFEVRVGEPAEAESVAAESDAEAGADQQLAAQLQSQEDERIARDLQREYQTKKVLQDKARDKKPDTKRNDKCFIV</sequence>